<dbReference type="InterPro" id="IPR016032">
    <property type="entry name" value="Sig_transdc_resp-reg_C-effctor"/>
</dbReference>
<dbReference type="SMART" id="SM00421">
    <property type="entry name" value="HTH_LUXR"/>
    <property type="match status" value="1"/>
</dbReference>
<keyword evidence="1 6" id="KW-0597">Phosphoprotein</keyword>
<dbReference type="InterPro" id="IPR036388">
    <property type="entry name" value="WH-like_DNA-bd_sf"/>
</dbReference>
<evidence type="ECO:0000256" key="2">
    <source>
        <dbReference type="ARBA" id="ARBA00023012"/>
    </source>
</evidence>
<dbReference type="Pfam" id="PF00196">
    <property type="entry name" value="GerE"/>
    <property type="match status" value="1"/>
</dbReference>
<organism evidence="9 10">
    <name type="scientific">Caulifigura coniformis</name>
    <dbReference type="NCBI Taxonomy" id="2527983"/>
    <lineage>
        <taxon>Bacteria</taxon>
        <taxon>Pseudomonadati</taxon>
        <taxon>Planctomycetota</taxon>
        <taxon>Planctomycetia</taxon>
        <taxon>Planctomycetales</taxon>
        <taxon>Planctomycetaceae</taxon>
        <taxon>Caulifigura</taxon>
    </lineage>
</organism>
<evidence type="ECO:0000256" key="5">
    <source>
        <dbReference type="ARBA" id="ARBA00023163"/>
    </source>
</evidence>
<dbReference type="Gene3D" id="3.40.50.2300">
    <property type="match status" value="1"/>
</dbReference>
<keyword evidence="5" id="KW-0804">Transcription</keyword>
<dbReference type="InterPro" id="IPR001789">
    <property type="entry name" value="Sig_transdc_resp-reg_receiver"/>
</dbReference>
<dbReference type="CDD" id="cd06170">
    <property type="entry name" value="LuxR_C_like"/>
    <property type="match status" value="1"/>
</dbReference>
<dbReference type="InterPro" id="IPR000792">
    <property type="entry name" value="Tscrpt_reg_LuxR_C"/>
</dbReference>
<evidence type="ECO:0000313" key="10">
    <source>
        <dbReference type="Proteomes" id="UP000315700"/>
    </source>
</evidence>
<feature type="domain" description="Response regulatory" evidence="8">
    <location>
        <begin position="5"/>
        <end position="119"/>
    </location>
</feature>
<dbReference type="PRINTS" id="PR00038">
    <property type="entry name" value="HTHLUXR"/>
</dbReference>
<dbReference type="SMART" id="SM00448">
    <property type="entry name" value="REC"/>
    <property type="match status" value="1"/>
</dbReference>
<keyword evidence="10" id="KW-1185">Reference proteome</keyword>
<dbReference type="EMBL" id="CP036271">
    <property type="protein sequence ID" value="QDT56159.1"/>
    <property type="molecule type" value="Genomic_DNA"/>
</dbReference>
<sequence>MSLPTVFVVDDDRDFRDSLAALLSALGHRVETFDSAAAFREGVDAGRPGCLLLDIRMPVESGLEMYADLVRAGKRLPVIFITGHADVSTAVAAMKTGAVEFLEKPFQREQLASLVDRALAIDAEWRLADNRFRELDESIQRLSPNDLETLQLIFDGATNKAMAARLFISERAVELRRQRLMQRLGVRSVPELLELAITHRILSELRSARHTVQ</sequence>
<dbReference type="GO" id="GO:0000160">
    <property type="term" value="P:phosphorelay signal transduction system"/>
    <property type="evidence" value="ECO:0007669"/>
    <property type="project" value="UniProtKB-KW"/>
</dbReference>
<evidence type="ECO:0000256" key="6">
    <source>
        <dbReference type="PROSITE-ProRule" id="PRU00169"/>
    </source>
</evidence>
<dbReference type="AlphaFoldDB" id="A0A517SJ67"/>
<reference evidence="9 10" key="1">
    <citation type="submission" date="2019-02" db="EMBL/GenBank/DDBJ databases">
        <title>Deep-cultivation of Planctomycetes and their phenomic and genomic characterization uncovers novel biology.</title>
        <authorList>
            <person name="Wiegand S."/>
            <person name="Jogler M."/>
            <person name="Boedeker C."/>
            <person name="Pinto D."/>
            <person name="Vollmers J."/>
            <person name="Rivas-Marin E."/>
            <person name="Kohn T."/>
            <person name="Peeters S.H."/>
            <person name="Heuer A."/>
            <person name="Rast P."/>
            <person name="Oberbeckmann S."/>
            <person name="Bunk B."/>
            <person name="Jeske O."/>
            <person name="Meyerdierks A."/>
            <person name="Storesund J.E."/>
            <person name="Kallscheuer N."/>
            <person name="Luecker S."/>
            <person name="Lage O.M."/>
            <person name="Pohl T."/>
            <person name="Merkel B.J."/>
            <person name="Hornburger P."/>
            <person name="Mueller R.-W."/>
            <person name="Bruemmer F."/>
            <person name="Labrenz M."/>
            <person name="Spormann A.M."/>
            <person name="Op den Camp H."/>
            <person name="Overmann J."/>
            <person name="Amann R."/>
            <person name="Jetten M.S.M."/>
            <person name="Mascher T."/>
            <person name="Medema M.H."/>
            <person name="Devos D.P."/>
            <person name="Kaster A.-K."/>
            <person name="Ovreas L."/>
            <person name="Rohde M."/>
            <person name="Galperin M.Y."/>
            <person name="Jogler C."/>
        </authorList>
    </citation>
    <scope>NUCLEOTIDE SEQUENCE [LARGE SCALE GENOMIC DNA]</scope>
    <source>
        <strain evidence="9 10">Pan44</strain>
    </source>
</reference>
<dbReference type="InterPro" id="IPR011006">
    <property type="entry name" value="CheY-like_superfamily"/>
</dbReference>
<dbReference type="PANTHER" id="PTHR44688">
    <property type="entry name" value="DNA-BINDING TRANSCRIPTIONAL ACTIVATOR DEVR_DOSR"/>
    <property type="match status" value="1"/>
</dbReference>
<dbReference type="GO" id="GO:0006355">
    <property type="term" value="P:regulation of DNA-templated transcription"/>
    <property type="evidence" value="ECO:0007669"/>
    <property type="project" value="InterPro"/>
</dbReference>
<accession>A0A517SJ67</accession>
<dbReference type="Proteomes" id="UP000315700">
    <property type="component" value="Chromosome"/>
</dbReference>
<keyword evidence="4" id="KW-0238">DNA-binding</keyword>
<evidence type="ECO:0000256" key="3">
    <source>
        <dbReference type="ARBA" id="ARBA00023015"/>
    </source>
</evidence>
<dbReference type="InParanoid" id="A0A517SJ67"/>
<proteinExistence type="predicted"/>
<evidence type="ECO:0000256" key="1">
    <source>
        <dbReference type="ARBA" id="ARBA00022553"/>
    </source>
</evidence>
<dbReference type="PANTHER" id="PTHR44688:SF16">
    <property type="entry name" value="DNA-BINDING TRANSCRIPTIONAL ACTIVATOR DEVR_DOSR"/>
    <property type="match status" value="1"/>
</dbReference>
<dbReference type="PROSITE" id="PS50043">
    <property type="entry name" value="HTH_LUXR_2"/>
    <property type="match status" value="1"/>
</dbReference>
<dbReference type="PROSITE" id="PS50110">
    <property type="entry name" value="RESPONSE_REGULATORY"/>
    <property type="match status" value="1"/>
</dbReference>
<dbReference type="KEGG" id="ccos:Pan44_42110"/>
<dbReference type="GO" id="GO:0003677">
    <property type="term" value="F:DNA binding"/>
    <property type="evidence" value="ECO:0007669"/>
    <property type="project" value="UniProtKB-KW"/>
</dbReference>
<protein>
    <submittedName>
        <fullName evidence="9">Response regulator protein TodT</fullName>
    </submittedName>
</protein>
<dbReference type="Pfam" id="PF00072">
    <property type="entry name" value="Response_reg"/>
    <property type="match status" value="1"/>
</dbReference>
<dbReference type="FunFam" id="3.40.50.2300:FF:000018">
    <property type="entry name" value="DNA-binding transcriptional regulator NtrC"/>
    <property type="match status" value="1"/>
</dbReference>
<keyword evidence="3" id="KW-0805">Transcription regulation</keyword>
<evidence type="ECO:0000259" key="8">
    <source>
        <dbReference type="PROSITE" id="PS50110"/>
    </source>
</evidence>
<name>A0A517SJ67_9PLAN</name>
<gene>
    <name evidence="9" type="primary">todT</name>
    <name evidence="9" type="ORF">Pan44_42110</name>
</gene>
<dbReference type="SUPFAM" id="SSF46894">
    <property type="entry name" value="C-terminal effector domain of the bipartite response regulators"/>
    <property type="match status" value="1"/>
</dbReference>
<feature type="modified residue" description="4-aspartylphosphate" evidence="6">
    <location>
        <position position="54"/>
    </location>
</feature>
<dbReference type="SUPFAM" id="SSF52172">
    <property type="entry name" value="CheY-like"/>
    <property type="match status" value="1"/>
</dbReference>
<dbReference type="Gene3D" id="1.10.10.10">
    <property type="entry name" value="Winged helix-like DNA-binding domain superfamily/Winged helix DNA-binding domain"/>
    <property type="match status" value="1"/>
</dbReference>
<evidence type="ECO:0000313" key="9">
    <source>
        <dbReference type="EMBL" id="QDT56159.1"/>
    </source>
</evidence>
<dbReference type="RefSeq" id="WP_197453519.1">
    <property type="nucleotide sequence ID" value="NZ_CP036271.1"/>
</dbReference>
<feature type="domain" description="HTH luxR-type" evidence="7">
    <location>
        <begin position="135"/>
        <end position="200"/>
    </location>
</feature>
<evidence type="ECO:0000256" key="4">
    <source>
        <dbReference type="ARBA" id="ARBA00023125"/>
    </source>
</evidence>
<keyword evidence="2" id="KW-0902">Two-component regulatory system</keyword>
<evidence type="ECO:0000259" key="7">
    <source>
        <dbReference type="PROSITE" id="PS50043"/>
    </source>
</evidence>